<proteinExistence type="predicted"/>
<dbReference type="AlphaFoldDB" id="A0A2X2CK40"/>
<dbReference type="Proteomes" id="UP000250443">
    <property type="component" value="Unassembled WGS sequence"/>
</dbReference>
<evidence type="ECO:0000313" key="1">
    <source>
        <dbReference type="EMBL" id="SPZ08138.1"/>
    </source>
</evidence>
<sequence length="132" mass="14470">MVRARLISTEGPYLEAVIETCGQQLHVMDEFSVCEDTCPKIGEEFDFEFYPLIGDGQEWEAIFTGNPSGHSGLEHLGGWRYRAFGKVIGVNLVLVDCGLFTVEDVVSSSDPRLVGESVAFTISRLGGYACKT</sequence>
<organism evidence="1 2">
    <name type="scientific">Pseudomonas luteola</name>
    <dbReference type="NCBI Taxonomy" id="47886"/>
    <lineage>
        <taxon>Bacteria</taxon>
        <taxon>Pseudomonadati</taxon>
        <taxon>Pseudomonadota</taxon>
        <taxon>Gammaproteobacteria</taxon>
        <taxon>Pseudomonadales</taxon>
        <taxon>Pseudomonadaceae</taxon>
        <taxon>Pseudomonas</taxon>
    </lineage>
</organism>
<gene>
    <name evidence="1" type="ORF">NCTC11842_02630</name>
</gene>
<evidence type="ECO:0000313" key="2">
    <source>
        <dbReference type="Proteomes" id="UP000250443"/>
    </source>
</evidence>
<dbReference type="EMBL" id="UAUF01000012">
    <property type="protein sequence ID" value="SPZ08138.1"/>
    <property type="molecule type" value="Genomic_DNA"/>
</dbReference>
<reference evidence="1 2" key="1">
    <citation type="submission" date="2018-06" db="EMBL/GenBank/DDBJ databases">
        <authorList>
            <consortium name="Pathogen Informatics"/>
            <person name="Doyle S."/>
        </authorList>
    </citation>
    <scope>NUCLEOTIDE SEQUENCE [LARGE SCALE GENOMIC DNA]</scope>
    <source>
        <strain evidence="1 2">NCTC11842</strain>
    </source>
</reference>
<name>A0A2X2CK40_PSELU</name>
<protein>
    <submittedName>
        <fullName evidence="1">Uncharacterized protein</fullName>
    </submittedName>
</protein>
<accession>A0A2X2CK40</accession>